<comment type="caution">
    <text evidence="2">The sequence shown here is derived from an EMBL/GenBank/DDBJ whole genome shotgun (WGS) entry which is preliminary data.</text>
</comment>
<feature type="signal peptide" evidence="1">
    <location>
        <begin position="1"/>
        <end position="22"/>
    </location>
</feature>
<sequence length="244" mass="25546">MKSRILSAVMGIAILLSLAACAVQSPVGSNNSPINRTLNANGVGEVAITPDVAYIFVGVRSQAENVEDALDQNNKQSAAVSSALQELGVDPLDIQTSAFNIYPQQFYGPMGPTSPEDMGTTMYVVENTVYITVRDLQKLGGVLNAVVRAGANNINGINFDVSDKSEAIAQARKLAIDAAKSKAQAIAADAGIQLGDLITLNVYENQNVVPLYEGKYVGGAGAGVPVSAGQMKVQVTADLIYEIK</sequence>
<accession>A0A0P6XEJ7</accession>
<gene>
    <name evidence="2" type="ORF">ADN00_14665</name>
</gene>
<proteinExistence type="predicted"/>
<keyword evidence="1" id="KW-0732">Signal</keyword>
<keyword evidence="3" id="KW-1185">Reference proteome</keyword>
<dbReference type="Pfam" id="PF04402">
    <property type="entry name" value="SIMPL"/>
    <property type="match status" value="1"/>
</dbReference>
<evidence type="ECO:0000313" key="2">
    <source>
        <dbReference type="EMBL" id="KPL73579.1"/>
    </source>
</evidence>
<dbReference type="InterPro" id="IPR052022">
    <property type="entry name" value="26kDa_periplasmic_antigen"/>
</dbReference>
<protein>
    <recommendedName>
        <fullName evidence="4">Periplasmic immunogenic protein</fullName>
    </recommendedName>
</protein>
<evidence type="ECO:0000256" key="1">
    <source>
        <dbReference type="SAM" id="SignalP"/>
    </source>
</evidence>
<dbReference type="OrthoDB" id="9785192at2"/>
<dbReference type="GO" id="GO:0006974">
    <property type="term" value="P:DNA damage response"/>
    <property type="evidence" value="ECO:0007669"/>
    <property type="project" value="TreeGrafter"/>
</dbReference>
<dbReference type="EMBL" id="LGCL01000035">
    <property type="protein sequence ID" value="KPL73579.1"/>
    <property type="molecule type" value="Genomic_DNA"/>
</dbReference>
<dbReference type="RefSeq" id="WP_075063780.1">
    <property type="nucleotide sequence ID" value="NZ_LGCL01000035.1"/>
</dbReference>
<evidence type="ECO:0008006" key="4">
    <source>
        <dbReference type="Google" id="ProtNLM"/>
    </source>
</evidence>
<dbReference type="Gene3D" id="3.30.110.170">
    <property type="entry name" value="Protein of unknown function (DUF541), domain 1"/>
    <property type="match status" value="1"/>
</dbReference>
<dbReference type="PANTHER" id="PTHR34387">
    <property type="entry name" value="SLR1258 PROTEIN"/>
    <property type="match status" value="1"/>
</dbReference>
<dbReference type="AlphaFoldDB" id="A0A0P6XEJ7"/>
<organism evidence="2 3">
    <name type="scientific">Ornatilinea apprima</name>
    <dbReference type="NCBI Taxonomy" id="1134406"/>
    <lineage>
        <taxon>Bacteria</taxon>
        <taxon>Bacillati</taxon>
        <taxon>Chloroflexota</taxon>
        <taxon>Anaerolineae</taxon>
        <taxon>Anaerolineales</taxon>
        <taxon>Anaerolineaceae</taxon>
        <taxon>Ornatilinea</taxon>
    </lineage>
</organism>
<feature type="chain" id="PRO_5006133009" description="Periplasmic immunogenic protein" evidence="1">
    <location>
        <begin position="23"/>
        <end position="244"/>
    </location>
</feature>
<evidence type="ECO:0000313" key="3">
    <source>
        <dbReference type="Proteomes" id="UP000050417"/>
    </source>
</evidence>
<dbReference type="PANTHER" id="PTHR34387:SF1">
    <property type="entry name" value="PERIPLASMIC IMMUNOGENIC PROTEIN"/>
    <property type="match status" value="1"/>
</dbReference>
<dbReference type="Proteomes" id="UP000050417">
    <property type="component" value="Unassembled WGS sequence"/>
</dbReference>
<name>A0A0P6XEJ7_9CHLR</name>
<dbReference type="Gene3D" id="3.30.70.2970">
    <property type="entry name" value="Protein of unknown function (DUF541), domain 2"/>
    <property type="match status" value="1"/>
</dbReference>
<dbReference type="PROSITE" id="PS51257">
    <property type="entry name" value="PROKAR_LIPOPROTEIN"/>
    <property type="match status" value="1"/>
</dbReference>
<reference evidence="2 3" key="1">
    <citation type="submission" date="2015-07" db="EMBL/GenBank/DDBJ databases">
        <title>Genome sequence of Ornatilinea apprima DSM 23815.</title>
        <authorList>
            <person name="Hemp J."/>
            <person name="Ward L.M."/>
            <person name="Pace L.A."/>
            <person name="Fischer W.W."/>
        </authorList>
    </citation>
    <scope>NUCLEOTIDE SEQUENCE [LARGE SCALE GENOMIC DNA]</scope>
    <source>
        <strain evidence="2 3">P3M-1</strain>
    </source>
</reference>
<dbReference type="InterPro" id="IPR007497">
    <property type="entry name" value="SIMPL/DUF541"/>
</dbReference>